<dbReference type="Pfam" id="PF14009">
    <property type="entry name" value="PADRE"/>
    <property type="match status" value="1"/>
</dbReference>
<dbReference type="AlphaFoldDB" id="A0AAQ3KHR8"/>
<evidence type="ECO:0000313" key="2">
    <source>
        <dbReference type="EMBL" id="WOL08832.1"/>
    </source>
</evidence>
<sequence length="254" mass="28634">MYDLMAHFEALDITCITIIILHKQERIKKKDSYLINYPPLFVSLLLFPFLFSILSSNSSPGQKPTPNMGNAIGARKKPAKIMKVDGTTFKVQPPAQAIKVLRDHPRHDLLESEEVKRLGLRARRLDPDAPLKPGKLYFLVELPRRNWSGKLQVGAKERLESLRLTRRSMSDLSLATRCAAAGDVEETKDGGVRVRVRLPKLQVEKLMQESRDAAEAAKKIMQLCAEKDAAASRALQRTISAVKTDRPKEVHHRP</sequence>
<keyword evidence="3" id="KW-1185">Reference proteome</keyword>
<feature type="transmembrane region" description="Helical" evidence="1">
    <location>
        <begin position="34"/>
        <end position="54"/>
    </location>
</feature>
<proteinExistence type="predicted"/>
<dbReference type="Proteomes" id="UP001327560">
    <property type="component" value="Chromosome 5"/>
</dbReference>
<reference evidence="2 3" key="1">
    <citation type="submission" date="2023-10" db="EMBL/GenBank/DDBJ databases">
        <title>Chromosome-scale genome assembly provides insights into flower coloration mechanisms of Canna indica.</title>
        <authorList>
            <person name="Li C."/>
        </authorList>
    </citation>
    <scope>NUCLEOTIDE SEQUENCE [LARGE SCALE GENOMIC DNA]</scope>
    <source>
        <tissue evidence="2">Flower</tissue>
    </source>
</reference>
<dbReference type="PANTHER" id="PTHR33148">
    <property type="entry name" value="PLASTID MOVEMENT IMPAIRED PROTEIN-RELATED"/>
    <property type="match status" value="1"/>
</dbReference>
<keyword evidence="1" id="KW-1133">Transmembrane helix</keyword>
<evidence type="ECO:0000313" key="3">
    <source>
        <dbReference type="Proteomes" id="UP001327560"/>
    </source>
</evidence>
<dbReference type="InterPro" id="IPR025322">
    <property type="entry name" value="PADRE_dom"/>
</dbReference>
<accession>A0AAQ3KHR8</accession>
<keyword evidence="1" id="KW-0472">Membrane</keyword>
<keyword evidence="1" id="KW-0812">Transmembrane</keyword>
<gene>
    <name evidence="2" type="ORF">Cni_G17585</name>
</gene>
<organism evidence="2 3">
    <name type="scientific">Canna indica</name>
    <name type="common">Indian-shot</name>
    <dbReference type="NCBI Taxonomy" id="4628"/>
    <lineage>
        <taxon>Eukaryota</taxon>
        <taxon>Viridiplantae</taxon>
        <taxon>Streptophyta</taxon>
        <taxon>Embryophyta</taxon>
        <taxon>Tracheophyta</taxon>
        <taxon>Spermatophyta</taxon>
        <taxon>Magnoliopsida</taxon>
        <taxon>Liliopsida</taxon>
        <taxon>Zingiberales</taxon>
        <taxon>Cannaceae</taxon>
        <taxon>Canna</taxon>
    </lineage>
</organism>
<protein>
    <submittedName>
        <fullName evidence="2">Uncharacterized protein</fullName>
    </submittedName>
</protein>
<evidence type="ECO:0000256" key="1">
    <source>
        <dbReference type="SAM" id="Phobius"/>
    </source>
</evidence>
<dbReference type="EMBL" id="CP136894">
    <property type="protein sequence ID" value="WOL08832.1"/>
    <property type="molecule type" value="Genomic_DNA"/>
</dbReference>
<name>A0AAQ3KHR8_9LILI</name>
<dbReference type="PANTHER" id="PTHR33148:SF3">
    <property type="entry name" value="DUF4228 DOMAIN PROTEIN"/>
    <property type="match status" value="1"/>
</dbReference>